<organism evidence="7 8">
    <name type="scientific">Paraglaciecola hydrolytica</name>
    <dbReference type="NCBI Taxonomy" id="1799789"/>
    <lineage>
        <taxon>Bacteria</taxon>
        <taxon>Pseudomonadati</taxon>
        <taxon>Pseudomonadota</taxon>
        <taxon>Gammaproteobacteria</taxon>
        <taxon>Alteromonadales</taxon>
        <taxon>Alteromonadaceae</taxon>
        <taxon>Paraglaciecola</taxon>
    </lineage>
</organism>
<dbReference type="Gene3D" id="1.10.10.10">
    <property type="entry name" value="Winged helix-like DNA-binding domain superfamily/Winged helix DNA-binding domain"/>
    <property type="match status" value="1"/>
</dbReference>
<dbReference type="InterPro" id="IPR015424">
    <property type="entry name" value="PyrdxlP-dep_Trfase"/>
</dbReference>
<dbReference type="Pfam" id="PF00155">
    <property type="entry name" value="Aminotran_1_2"/>
    <property type="match status" value="1"/>
</dbReference>
<dbReference type="SUPFAM" id="SSF46785">
    <property type="entry name" value="Winged helix' DNA-binding domain"/>
    <property type="match status" value="1"/>
</dbReference>
<keyword evidence="5" id="KW-0804">Transcription</keyword>
<evidence type="ECO:0000256" key="4">
    <source>
        <dbReference type="ARBA" id="ARBA00023125"/>
    </source>
</evidence>
<accession>A0A136A549</accession>
<keyword evidence="4" id="KW-0238">DNA-binding</keyword>
<dbReference type="RefSeq" id="WP_068374577.1">
    <property type="nucleotide sequence ID" value="NZ_LSNE01000003.1"/>
</dbReference>
<dbReference type="GO" id="GO:0030170">
    <property type="term" value="F:pyridoxal phosphate binding"/>
    <property type="evidence" value="ECO:0007669"/>
    <property type="project" value="InterPro"/>
</dbReference>
<evidence type="ECO:0000256" key="2">
    <source>
        <dbReference type="ARBA" id="ARBA00022898"/>
    </source>
</evidence>
<dbReference type="SMART" id="SM00345">
    <property type="entry name" value="HTH_GNTR"/>
    <property type="match status" value="1"/>
</dbReference>
<dbReference type="Pfam" id="PF00392">
    <property type="entry name" value="GntR"/>
    <property type="match status" value="1"/>
</dbReference>
<evidence type="ECO:0000256" key="1">
    <source>
        <dbReference type="ARBA" id="ARBA00005384"/>
    </source>
</evidence>
<dbReference type="SUPFAM" id="SSF53383">
    <property type="entry name" value="PLP-dependent transferases"/>
    <property type="match status" value="1"/>
</dbReference>
<proteinExistence type="inferred from homology"/>
<evidence type="ECO:0000259" key="6">
    <source>
        <dbReference type="PROSITE" id="PS50949"/>
    </source>
</evidence>
<dbReference type="CDD" id="cd00609">
    <property type="entry name" value="AAT_like"/>
    <property type="match status" value="1"/>
</dbReference>
<dbReference type="PROSITE" id="PS50949">
    <property type="entry name" value="HTH_GNTR"/>
    <property type="match status" value="1"/>
</dbReference>
<dbReference type="STRING" id="1799789.AX660_10175"/>
<name>A0A136A549_9ALTE</name>
<dbReference type="Gene3D" id="3.40.640.10">
    <property type="entry name" value="Type I PLP-dependent aspartate aminotransferase-like (Major domain)"/>
    <property type="match status" value="1"/>
</dbReference>
<evidence type="ECO:0000256" key="5">
    <source>
        <dbReference type="ARBA" id="ARBA00023163"/>
    </source>
</evidence>
<dbReference type="PANTHER" id="PTHR46577">
    <property type="entry name" value="HTH-TYPE TRANSCRIPTIONAL REGULATORY PROTEIN GABR"/>
    <property type="match status" value="1"/>
</dbReference>
<keyword evidence="3" id="KW-0805">Transcription regulation</keyword>
<dbReference type="InterPro" id="IPR004839">
    <property type="entry name" value="Aminotransferase_I/II_large"/>
</dbReference>
<evidence type="ECO:0000256" key="3">
    <source>
        <dbReference type="ARBA" id="ARBA00023015"/>
    </source>
</evidence>
<dbReference type="OrthoDB" id="9808770at2"/>
<dbReference type="GO" id="GO:0003677">
    <property type="term" value="F:DNA binding"/>
    <property type="evidence" value="ECO:0007669"/>
    <property type="project" value="UniProtKB-KW"/>
</dbReference>
<dbReference type="PANTHER" id="PTHR46577:SF1">
    <property type="entry name" value="HTH-TYPE TRANSCRIPTIONAL REGULATORY PROTEIN GABR"/>
    <property type="match status" value="1"/>
</dbReference>
<feature type="domain" description="HTH gntR-type" evidence="6">
    <location>
        <begin position="17"/>
        <end position="85"/>
    </location>
</feature>
<dbReference type="InterPro" id="IPR000524">
    <property type="entry name" value="Tscrpt_reg_HTH_GntR"/>
</dbReference>
<sequence>MDPIFELNICLPKNKGEQLQQSIAQQLKTAIADGRLQANLNMPPSRKLAEHLGVSRNTVIAVYATLSSEGYLYSHAGAGTYVADIHQQQLKKVLQQTSSQSALARQQQQQKKLSAFWREQSAPQFVVNNTPIEFDFSVGIPELGFFPFTLWRKLLTQASRLQEQGRLAAPIAAGQLSLRSAIAQHVSVSRAVACHIDNIVVTAGAQQALDILARILITPGQTQVAMESPGYPFARHIFAAAGAKIIDVSVDEQGIVVEQIPANCKVIYVTPSHQFPTGVKMSAPRRLQLLAFAQQHSASIIEDDYDSEIRFQGSPLDALQTLDNNGLVFYVGTFSKCLMPDLRLGFLVTPHWAREAIVTAKLYCDWHSPILLQETLAMFIHQGHLVRHIQKLRKCYHQRLDSLQWALEHYLKDKVEPIVISSGAHMTALITADFNAQALANKVLQRGVKLYAINDLSNDSSNINGLIFGLGGIDNKLISEGIFRLSQCMA</sequence>
<gene>
    <name evidence="7" type="ORF">AX660_10175</name>
</gene>
<dbReference type="Proteomes" id="UP000070299">
    <property type="component" value="Unassembled WGS sequence"/>
</dbReference>
<dbReference type="GO" id="GO:0003700">
    <property type="term" value="F:DNA-binding transcription factor activity"/>
    <property type="evidence" value="ECO:0007669"/>
    <property type="project" value="InterPro"/>
</dbReference>
<dbReference type="InterPro" id="IPR036388">
    <property type="entry name" value="WH-like_DNA-bd_sf"/>
</dbReference>
<dbReference type="EMBL" id="LSNE01000003">
    <property type="protein sequence ID" value="KXI30334.1"/>
    <property type="molecule type" value="Genomic_DNA"/>
</dbReference>
<evidence type="ECO:0000313" key="7">
    <source>
        <dbReference type="EMBL" id="KXI30334.1"/>
    </source>
</evidence>
<dbReference type="InterPro" id="IPR051446">
    <property type="entry name" value="HTH_trans_reg/aminotransferase"/>
</dbReference>
<comment type="similarity">
    <text evidence="1">In the C-terminal section; belongs to the class-I pyridoxal-phosphate-dependent aminotransferase family.</text>
</comment>
<keyword evidence="2" id="KW-0663">Pyridoxal phosphate</keyword>
<protein>
    <recommendedName>
        <fullName evidence="6">HTH gntR-type domain-containing protein</fullName>
    </recommendedName>
</protein>
<keyword evidence="8" id="KW-1185">Reference proteome</keyword>
<dbReference type="PRINTS" id="PR00035">
    <property type="entry name" value="HTHGNTR"/>
</dbReference>
<dbReference type="InterPro" id="IPR015421">
    <property type="entry name" value="PyrdxlP-dep_Trfase_major"/>
</dbReference>
<dbReference type="CDD" id="cd07377">
    <property type="entry name" value="WHTH_GntR"/>
    <property type="match status" value="1"/>
</dbReference>
<reference evidence="8" key="1">
    <citation type="submission" date="2016-02" db="EMBL/GenBank/DDBJ databases">
        <authorList>
            <person name="Schultz-Johansen M."/>
            <person name="Glaring M.A."/>
            <person name="Bech P.K."/>
            <person name="Stougaard P."/>
        </authorList>
    </citation>
    <scope>NUCLEOTIDE SEQUENCE [LARGE SCALE GENOMIC DNA]</scope>
    <source>
        <strain evidence="8">S66</strain>
    </source>
</reference>
<comment type="caution">
    <text evidence="7">The sequence shown here is derived from an EMBL/GenBank/DDBJ whole genome shotgun (WGS) entry which is preliminary data.</text>
</comment>
<evidence type="ECO:0000313" key="8">
    <source>
        <dbReference type="Proteomes" id="UP000070299"/>
    </source>
</evidence>
<dbReference type="InterPro" id="IPR036390">
    <property type="entry name" value="WH_DNA-bd_sf"/>
</dbReference>
<dbReference type="AlphaFoldDB" id="A0A136A549"/>